<dbReference type="AlphaFoldDB" id="A0A5B0MM09"/>
<evidence type="ECO:0000313" key="2">
    <source>
        <dbReference type="EMBL" id="KAA1077064.1"/>
    </source>
</evidence>
<dbReference type="Proteomes" id="UP000325313">
    <property type="component" value="Unassembled WGS sequence"/>
</dbReference>
<organism evidence="2 3">
    <name type="scientific">Puccinia graminis f. sp. tritici</name>
    <dbReference type="NCBI Taxonomy" id="56615"/>
    <lineage>
        <taxon>Eukaryota</taxon>
        <taxon>Fungi</taxon>
        <taxon>Dikarya</taxon>
        <taxon>Basidiomycota</taxon>
        <taxon>Pucciniomycotina</taxon>
        <taxon>Pucciniomycetes</taxon>
        <taxon>Pucciniales</taxon>
        <taxon>Pucciniaceae</taxon>
        <taxon>Puccinia</taxon>
    </lineage>
</organism>
<gene>
    <name evidence="2" type="ORF">PGTUg99_003512</name>
</gene>
<reference evidence="2 3" key="1">
    <citation type="submission" date="2019-05" db="EMBL/GenBank/DDBJ databases">
        <title>Emergence of the Ug99 lineage of the wheat stem rust pathogen through somatic hybridization.</title>
        <authorList>
            <person name="Li F."/>
            <person name="Upadhyaya N.M."/>
            <person name="Sperschneider J."/>
            <person name="Matny O."/>
            <person name="Nguyen-Phuc H."/>
            <person name="Mago R."/>
            <person name="Raley C."/>
            <person name="Miller M.E."/>
            <person name="Silverstein K.A.T."/>
            <person name="Henningsen E."/>
            <person name="Hirsch C.D."/>
            <person name="Visser B."/>
            <person name="Pretorius Z.A."/>
            <person name="Steffenson B.J."/>
            <person name="Schwessinger B."/>
            <person name="Dodds P.N."/>
            <person name="Figueroa M."/>
        </authorList>
    </citation>
    <scope>NUCLEOTIDE SEQUENCE [LARGE SCALE GENOMIC DNA]</scope>
    <source>
        <strain evidence="2 3">Ug99</strain>
    </source>
</reference>
<feature type="compositionally biased region" description="Gly residues" evidence="1">
    <location>
        <begin position="71"/>
        <end position="80"/>
    </location>
</feature>
<feature type="region of interest" description="Disordered" evidence="1">
    <location>
        <begin position="1"/>
        <end position="20"/>
    </location>
</feature>
<feature type="non-terminal residue" evidence="2">
    <location>
        <position position="96"/>
    </location>
</feature>
<proteinExistence type="predicted"/>
<accession>A0A5B0MM09</accession>
<evidence type="ECO:0000313" key="3">
    <source>
        <dbReference type="Proteomes" id="UP000325313"/>
    </source>
</evidence>
<dbReference type="EMBL" id="VDEP01000463">
    <property type="protein sequence ID" value="KAA1077064.1"/>
    <property type="molecule type" value="Genomic_DNA"/>
</dbReference>
<evidence type="ECO:0000256" key="1">
    <source>
        <dbReference type="SAM" id="MobiDB-lite"/>
    </source>
</evidence>
<sequence>MVLGGLDPAQTLPGGLGRAAFKESTAQPKPIYKSGSPQANIEKVFWAVSGLPAGLVTEKFRFWRSRTRGGGVADGVGNRGWLGPRDKLSSGGVLAL</sequence>
<name>A0A5B0MM09_PUCGR</name>
<protein>
    <submittedName>
        <fullName evidence="2">Uncharacterized protein</fullName>
    </submittedName>
</protein>
<feature type="region of interest" description="Disordered" evidence="1">
    <location>
        <begin position="71"/>
        <end position="96"/>
    </location>
</feature>
<comment type="caution">
    <text evidence="2">The sequence shown here is derived from an EMBL/GenBank/DDBJ whole genome shotgun (WGS) entry which is preliminary data.</text>
</comment>